<protein>
    <recommendedName>
        <fullName evidence="7">Orotidine-5'-phosphate decarboxylase</fullName>
        <ecNumber evidence="7">4.1.1.23</ecNumber>
    </recommendedName>
</protein>
<dbReference type="PANTHER" id="PTHR43375">
    <property type="entry name" value="OROTIDINE 5'-PHOSPHATE DECARBOXYLASE"/>
    <property type="match status" value="1"/>
</dbReference>
<evidence type="ECO:0000256" key="5">
    <source>
        <dbReference type="ARBA" id="ARBA00023239"/>
    </source>
</evidence>
<evidence type="ECO:0000313" key="9">
    <source>
        <dbReference type="EMBL" id="EMR01522.1"/>
    </source>
</evidence>
<name>M7N2J2_9BACT</name>
<dbReference type="CDD" id="cd04725">
    <property type="entry name" value="OMP_decarboxylase_like"/>
    <property type="match status" value="1"/>
</dbReference>
<accession>M7N2J2</accession>
<gene>
    <name evidence="9" type="ORF">ADICEAN_03337</name>
</gene>
<dbReference type="GO" id="GO:0006207">
    <property type="term" value="P:'de novo' pyrimidine nucleobase biosynthetic process"/>
    <property type="evidence" value="ECO:0007669"/>
    <property type="project" value="InterPro"/>
</dbReference>
<dbReference type="Pfam" id="PF00215">
    <property type="entry name" value="OMPdecase"/>
    <property type="match status" value="1"/>
</dbReference>
<dbReference type="SUPFAM" id="SSF51366">
    <property type="entry name" value="Ribulose-phoshate binding barrel"/>
    <property type="match status" value="1"/>
</dbReference>
<dbReference type="STRING" id="1279009.ADICEAN_03337"/>
<evidence type="ECO:0000313" key="10">
    <source>
        <dbReference type="Proteomes" id="UP000011910"/>
    </source>
</evidence>
<dbReference type="AlphaFoldDB" id="M7N2J2"/>
<evidence type="ECO:0000256" key="2">
    <source>
        <dbReference type="ARBA" id="ARBA00008847"/>
    </source>
</evidence>
<comment type="similarity">
    <text evidence="2">Belongs to the OMP decarboxylase family. Type 2 subfamily.</text>
</comment>
<dbReference type="PATRIC" id="fig|1279009.4.peg.3381"/>
<dbReference type="UniPathway" id="UPA00070">
    <property type="reaction ID" value="UER00120"/>
</dbReference>
<evidence type="ECO:0000256" key="6">
    <source>
        <dbReference type="ARBA" id="ARBA00049157"/>
    </source>
</evidence>
<dbReference type="GO" id="GO:0004590">
    <property type="term" value="F:orotidine-5'-phosphate decarboxylase activity"/>
    <property type="evidence" value="ECO:0007669"/>
    <property type="project" value="UniProtKB-UniRule"/>
</dbReference>
<dbReference type="SMART" id="SM00934">
    <property type="entry name" value="OMPdecase"/>
    <property type="match status" value="1"/>
</dbReference>
<organism evidence="9 10">
    <name type="scientific">Cesiribacter andamanensis AMV16</name>
    <dbReference type="NCBI Taxonomy" id="1279009"/>
    <lineage>
        <taxon>Bacteria</taxon>
        <taxon>Pseudomonadati</taxon>
        <taxon>Bacteroidota</taxon>
        <taxon>Cytophagia</taxon>
        <taxon>Cytophagales</taxon>
        <taxon>Cesiribacteraceae</taxon>
        <taxon>Cesiribacter</taxon>
    </lineage>
</organism>
<proteinExistence type="inferred from homology"/>
<keyword evidence="10" id="KW-1185">Reference proteome</keyword>
<dbReference type="PANTHER" id="PTHR43375:SF1">
    <property type="entry name" value="OROTIDINE 5'-PHOSPHATE DECARBOXYLASE"/>
    <property type="match status" value="1"/>
</dbReference>
<dbReference type="NCBIfam" id="TIGR02127">
    <property type="entry name" value="pyrF_sub2"/>
    <property type="match status" value="1"/>
</dbReference>
<reference evidence="9 10" key="1">
    <citation type="journal article" date="2013" name="Genome Announc.">
        <title>Draft Genome Sequence of Cesiribacter andamanensis Strain AMV16T, Isolated from a Soil Sample from a Mud Volcano in the Andaman Islands, India.</title>
        <authorList>
            <person name="Shivaji S."/>
            <person name="Ara S."/>
            <person name="Begum Z."/>
            <person name="Srinivas T.N."/>
            <person name="Singh A."/>
            <person name="Kumar Pinnaka A."/>
        </authorList>
    </citation>
    <scope>NUCLEOTIDE SEQUENCE [LARGE SCALE GENOMIC DNA]</scope>
    <source>
        <strain evidence="9 10">AMV16</strain>
    </source>
</reference>
<dbReference type="Gene3D" id="3.20.20.70">
    <property type="entry name" value="Aldolase class I"/>
    <property type="match status" value="1"/>
</dbReference>
<keyword evidence="4" id="KW-0665">Pyrimidine biosynthesis</keyword>
<evidence type="ECO:0000256" key="4">
    <source>
        <dbReference type="ARBA" id="ARBA00022975"/>
    </source>
</evidence>
<dbReference type="InterPro" id="IPR011060">
    <property type="entry name" value="RibuloseP-bd_barrel"/>
</dbReference>
<comment type="caution">
    <text evidence="9">The sequence shown here is derived from an EMBL/GenBank/DDBJ whole genome shotgun (WGS) entry which is preliminary data.</text>
</comment>
<dbReference type="GO" id="GO:0044205">
    <property type="term" value="P:'de novo' UMP biosynthetic process"/>
    <property type="evidence" value="ECO:0007669"/>
    <property type="project" value="UniProtKB-UniPathway"/>
</dbReference>
<dbReference type="InterPro" id="IPR013785">
    <property type="entry name" value="Aldolase_TIM"/>
</dbReference>
<evidence type="ECO:0000256" key="7">
    <source>
        <dbReference type="NCBIfam" id="TIGR02127"/>
    </source>
</evidence>
<sequence length="277" mass="31231">MTYQDLFETIRKKRSYLCVGLDTDPAKLPKHLLDHPNPVLEFNRRIIEATAPYCVAYKPNTAFYEAMGSQGWELLRQTLELIPRTHFSIADAKRGDIGNTSKMYAKAFFEDMKADAITVAPYMGADSVQPFLEFEGKWTILLALTSNSGSQDFQVLNVDEDHCLFERVIKTSQVWGDKHQMMYVVGATQTTELQAVRKLAPDHFLLVPGVGAQGGSLEEVSKWGMNRHCGLLVNASRSILWASDGEDFAEAAAAEARRLQEHMSHYLEKYLPSQQHD</sequence>
<keyword evidence="5" id="KW-0456">Lyase</keyword>
<dbReference type="RefSeq" id="WP_009196720.1">
    <property type="nucleotide sequence ID" value="NZ_AODQ01000108.1"/>
</dbReference>
<evidence type="ECO:0000256" key="3">
    <source>
        <dbReference type="ARBA" id="ARBA00022793"/>
    </source>
</evidence>
<dbReference type="eggNOG" id="COG0284">
    <property type="taxonomic scope" value="Bacteria"/>
</dbReference>
<dbReference type="FunFam" id="3.20.20.70:FF:000157">
    <property type="entry name" value="Orotidine 5'-phosphate decarboxylase"/>
    <property type="match status" value="1"/>
</dbReference>
<dbReference type="EC" id="4.1.1.23" evidence="7"/>
<comment type="pathway">
    <text evidence="1">Pyrimidine metabolism; UMP biosynthesis via de novo pathway; UMP from orotate: step 2/2.</text>
</comment>
<dbReference type="OrthoDB" id="9808470at2"/>
<keyword evidence="3" id="KW-0210">Decarboxylase</keyword>
<dbReference type="InterPro" id="IPR011995">
    <property type="entry name" value="OMPdecase_type-2"/>
</dbReference>
<evidence type="ECO:0000259" key="8">
    <source>
        <dbReference type="SMART" id="SM00934"/>
    </source>
</evidence>
<feature type="domain" description="Orotidine 5'-phosphate decarboxylase" evidence="8">
    <location>
        <begin position="16"/>
        <end position="252"/>
    </location>
</feature>
<dbReference type="Proteomes" id="UP000011910">
    <property type="component" value="Unassembled WGS sequence"/>
</dbReference>
<evidence type="ECO:0000256" key="1">
    <source>
        <dbReference type="ARBA" id="ARBA00004861"/>
    </source>
</evidence>
<comment type="catalytic activity">
    <reaction evidence="6">
        <text>orotidine 5'-phosphate + H(+) = UMP + CO2</text>
        <dbReference type="Rhea" id="RHEA:11596"/>
        <dbReference type="ChEBI" id="CHEBI:15378"/>
        <dbReference type="ChEBI" id="CHEBI:16526"/>
        <dbReference type="ChEBI" id="CHEBI:57538"/>
        <dbReference type="ChEBI" id="CHEBI:57865"/>
        <dbReference type="EC" id="4.1.1.23"/>
    </reaction>
</comment>
<dbReference type="EMBL" id="AODQ01000108">
    <property type="protein sequence ID" value="EMR01522.1"/>
    <property type="molecule type" value="Genomic_DNA"/>
</dbReference>
<dbReference type="InterPro" id="IPR001754">
    <property type="entry name" value="OMPdeCOase_dom"/>
</dbReference>